<dbReference type="PANTHER" id="PTHR33477">
    <property type="entry name" value="P-LOOP NTPASE DOMAIN-CONTAINING PROTEIN LPA1 HOMOLOG 1"/>
    <property type="match status" value="1"/>
</dbReference>
<dbReference type="STRING" id="1764295.A0A5B8MHE5"/>
<reference evidence="3 4" key="1">
    <citation type="submission" date="2018-07" db="EMBL/GenBank/DDBJ databases">
        <title>The complete nuclear genome of the prasinophyte Chloropicon primus (CCMP1205).</title>
        <authorList>
            <person name="Pombert J.-F."/>
            <person name="Otis C."/>
            <person name="Turmel M."/>
            <person name="Lemieux C."/>
        </authorList>
    </citation>
    <scope>NUCLEOTIDE SEQUENCE [LARGE SCALE GENOMIC DNA]</scope>
    <source>
        <strain evidence="3 4">CCMP1205</strain>
    </source>
</reference>
<dbReference type="Gene3D" id="3.40.50.300">
    <property type="entry name" value="P-loop containing nucleotide triphosphate hydrolases"/>
    <property type="match status" value="1"/>
</dbReference>
<dbReference type="OrthoDB" id="10263927at2759"/>
<dbReference type="InterPro" id="IPR003593">
    <property type="entry name" value="AAA+_ATPase"/>
</dbReference>
<dbReference type="PANTHER" id="PTHR33477:SF3">
    <property type="entry name" value="P-LOOP NTPASE DOMAIN-CONTAINING PROTEIN LPA1 HOMOLOG 1"/>
    <property type="match status" value="1"/>
</dbReference>
<organism evidence="3 4">
    <name type="scientific">Chloropicon primus</name>
    <dbReference type="NCBI Taxonomy" id="1764295"/>
    <lineage>
        <taxon>Eukaryota</taxon>
        <taxon>Viridiplantae</taxon>
        <taxon>Chlorophyta</taxon>
        <taxon>Chloropicophyceae</taxon>
        <taxon>Chloropicales</taxon>
        <taxon>Chloropicaceae</taxon>
        <taxon>Chloropicon</taxon>
    </lineage>
</organism>
<dbReference type="AlphaFoldDB" id="A0A5B8MHE5"/>
<name>A0A5B8MHE5_9CHLO</name>
<accession>A0A5B8MHE5</accession>
<dbReference type="SMART" id="SM00382">
    <property type="entry name" value="AAA"/>
    <property type="match status" value="1"/>
</dbReference>
<gene>
    <name evidence="3" type="ORF">A3770_03p23870</name>
</gene>
<dbReference type="EMBL" id="CP031036">
    <property type="protein sequence ID" value="QDZ19869.1"/>
    <property type="molecule type" value="Genomic_DNA"/>
</dbReference>
<evidence type="ECO:0000313" key="3">
    <source>
        <dbReference type="EMBL" id="QDZ19869.1"/>
    </source>
</evidence>
<dbReference type="Proteomes" id="UP000316726">
    <property type="component" value="Chromosome 3"/>
</dbReference>
<dbReference type="Pfam" id="PF13671">
    <property type="entry name" value="AAA_33"/>
    <property type="match status" value="1"/>
</dbReference>
<dbReference type="SUPFAM" id="SSF52540">
    <property type="entry name" value="P-loop containing nucleoside triphosphate hydrolases"/>
    <property type="match status" value="1"/>
</dbReference>
<feature type="region of interest" description="Disordered" evidence="1">
    <location>
        <begin position="408"/>
        <end position="474"/>
    </location>
</feature>
<proteinExistence type="predicted"/>
<dbReference type="InterPro" id="IPR027417">
    <property type="entry name" value="P-loop_NTPase"/>
</dbReference>
<keyword evidence="4" id="KW-1185">Reference proteome</keyword>
<evidence type="ECO:0000313" key="4">
    <source>
        <dbReference type="Proteomes" id="UP000316726"/>
    </source>
</evidence>
<evidence type="ECO:0000256" key="1">
    <source>
        <dbReference type="SAM" id="MobiDB-lite"/>
    </source>
</evidence>
<sequence length="474" mass="52194">MEEGRKEEGGVGWCTVWDGEEAGSGSGKYRYTIEVLQSVFQFVGIRPKRAKKLAKIVFGKLAEEEDGEMKGASTTRGHFVDLVKYALLSLGYSRPQQLLDFSTACRIRERKSSVIILLCGTSGCGKSTLASLLASRLGINSILSTDSVRHMLRSFDTNKENKFIWSSTYEAGAVVEGLDSSAVGAGTRPGGAGGGATTHRKAVIRGYKAQSEMVVDHLSNLIEHMVGRRESLIIEGVHLSMNFMIQLMEKHDAILPFLVFISNEQKHKERFAVRARAMALTFAKNKYVNNFRNIRIIQDYLCKKADAQLIPKIDNSNIDRSVATIHTILLGCLRSSASGSKDIAASLHSEFEKLNQGHVWGGKDMLQLIRQKKTVDSSMGSGGGDLSKDAMFFYSEGKKTKVRFDETHLASSGGEQESDEDLEGEEGGGESSRQHPRLAHVSDAGSIMESHEDSGDWSVGHHRKERERERSIST</sequence>
<feature type="compositionally biased region" description="Acidic residues" evidence="1">
    <location>
        <begin position="416"/>
        <end position="428"/>
    </location>
</feature>
<evidence type="ECO:0000259" key="2">
    <source>
        <dbReference type="SMART" id="SM00382"/>
    </source>
</evidence>
<protein>
    <recommendedName>
        <fullName evidence="2">AAA+ ATPase domain-containing protein</fullName>
    </recommendedName>
</protein>
<feature type="domain" description="AAA+ ATPase" evidence="2">
    <location>
        <begin position="112"/>
        <end position="292"/>
    </location>
</feature>